<dbReference type="CDD" id="cd00104">
    <property type="entry name" value="KAZAL_FS"/>
    <property type="match status" value="1"/>
</dbReference>
<sequence>MRPGKASDAQCNKKYIPVCGSNGDTYQNECFLRRASCKKQRNISILSEGQCYHGMHPIIMNILPLYRVVQPVSR</sequence>
<dbReference type="PANTHER" id="PTHR10913:SF68">
    <property type="entry name" value="TOMOREGULIN-1-RELATED"/>
    <property type="match status" value="1"/>
</dbReference>
<gene>
    <name evidence="3" type="ORF">KUDE01_031847</name>
</gene>
<dbReference type="InterPro" id="IPR002350">
    <property type="entry name" value="Kazal_dom"/>
</dbReference>
<organism evidence="3 4">
    <name type="scientific">Dissostichus eleginoides</name>
    <name type="common">Patagonian toothfish</name>
    <name type="synonym">Dissostichus amissus</name>
    <dbReference type="NCBI Taxonomy" id="100907"/>
    <lineage>
        <taxon>Eukaryota</taxon>
        <taxon>Metazoa</taxon>
        <taxon>Chordata</taxon>
        <taxon>Craniata</taxon>
        <taxon>Vertebrata</taxon>
        <taxon>Euteleostomi</taxon>
        <taxon>Actinopterygii</taxon>
        <taxon>Neopterygii</taxon>
        <taxon>Teleostei</taxon>
        <taxon>Neoteleostei</taxon>
        <taxon>Acanthomorphata</taxon>
        <taxon>Eupercaria</taxon>
        <taxon>Perciformes</taxon>
        <taxon>Notothenioidei</taxon>
        <taxon>Nototheniidae</taxon>
        <taxon>Dissostichus</taxon>
    </lineage>
</organism>
<evidence type="ECO:0000256" key="1">
    <source>
        <dbReference type="ARBA" id="ARBA00023157"/>
    </source>
</evidence>
<dbReference type="Gene3D" id="3.30.60.30">
    <property type="match status" value="1"/>
</dbReference>
<dbReference type="PANTHER" id="PTHR10913">
    <property type="entry name" value="FOLLISTATIN-RELATED"/>
    <property type="match status" value="1"/>
</dbReference>
<evidence type="ECO:0000313" key="3">
    <source>
        <dbReference type="EMBL" id="KAK1875378.1"/>
    </source>
</evidence>
<dbReference type="SUPFAM" id="SSF100895">
    <property type="entry name" value="Kazal-type serine protease inhibitors"/>
    <property type="match status" value="1"/>
</dbReference>
<accession>A0AAD9B6B9</accession>
<reference evidence="3" key="1">
    <citation type="submission" date="2023-04" db="EMBL/GenBank/DDBJ databases">
        <title>Chromosome-level genome of Chaenocephalus aceratus.</title>
        <authorList>
            <person name="Park H."/>
        </authorList>
    </citation>
    <scope>NUCLEOTIDE SEQUENCE</scope>
    <source>
        <strain evidence="3">DE</strain>
        <tissue evidence="3">Muscle</tissue>
    </source>
</reference>
<dbReference type="GO" id="GO:0030154">
    <property type="term" value="P:cell differentiation"/>
    <property type="evidence" value="ECO:0007669"/>
    <property type="project" value="TreeGrafter"/>
</dbReference>
<dbReference type="PROSITE" id="PS51465">
    <property type="entry name" value="KAZAL_2"/>
    <property type="match status" value="1"/>
</dbReference>
<evidence type="ECO:0000313" key="4">
    <source>
        <dbReference type="Proteomes" id="UP001228049"/>
    </source>
</evidence>
<comment type="caution">
    <text evidence="3">The sequence shown here is derived from an EMBL/GenBank/DDBJ whole genome shotgun (WGS) entry which is preliminary data.</text>
</comment>
<dbReference type="InterPro" id="IPR036058">
    <property type="entry name" value="Kazal_dom_sf"/>
</dbReference>
<dbReference type="SMART" id="SM00280">
    <property type="entry name" value="KAZAL"/>
    <property type="match status" value="1"/>
</dbReference>
<feature type="domain" description="Kazal-like" evidence="2">
    <location>
        <begin position="1"/>
        <end position="53"/>
    </location>
</feature>
<dbReference type="EMBL" id="JASDAP010000137">
    <property type="protein sequence ID" value="KAK1875378.1"/>
    <property type="molecule type" value="Genomic_DNA"/>
</dbReference>
<keyword evidence="1" id="KW-1015">Disulfide bond</keyword>
<evidence type="ECO:0000259" key="2">
    <source>
        <dbReference type="PROSITE" id="PS51465"/>
    </source>
</evidence>
<dbReference type="GO" id="GO:0005576">
    <property type="term" value="C:extracellular region"/>
    <property type="evidence" value="ECO:0007669"/>
    <property type="project" value="TreeGrafter"/>
</dbReference>
<dbReference type="Pfam" id="PF07648">
    <property type="entry name" value="Kazal_2"/>
    <property type="match status" value="1"/>
</dbReference>
<proteinExistence type="predicted"/>
<dbReference type="InterPro" id="IPR050653">
    <property type="entry name" value="Prot_Inhib_GrowthFact_Antg"/>
</dbReference>
<name>A0AAD9B6B9_DISEL</name>
<keyword evidence="4" id="KW-1185">Reference proteome</keyword>
<dbReference type="Proteomes" id="UP001228049">
    <property type="component" value="Unassembled WGS sequence"/>
</dbReference>
<dbReference type="AlphaFoldDB" id="A0AAD9B6B9"/>
<protein>
    <submittedName>
        <fullName evidence="3">Tomoregulin-1</fullName>
    </submittedName>
</protein>